<evidence type="ECO:0000313" key="2">
    <source>
        <dbReference type="EMBL" id="KAA8901455.1"/>
    </source>
</evidence>
<keyword evidence="1" id="KW-0812">Transmembrane</keyword>
<dbReference type="AlphaFoldDB" id="A0A5J5ES52"/>
<keyword evidence="1" id="KW-1133">Transmembrane helix</keyword>
<dbReference type="Proteomes" id="UP000326924">
    <property type="component" value="Unassembled WGS sequence"/>
</dbReference>
<protein>
    <submittedName>
        <fullName evidence="2">Uncharacterized protein</fullName>
    </submittedName>
</protein>
<accession>A0A5J5ES52</accession>
<keyword evidence="1" id="KW-0472">Membrane</keyword>
<evidence type="ECO:0000313" key="3">
    <source>
        <dbReference type="Proteomes" id="UP000326924"/>
    </source>
</evidence>
<comment type="caution">
    <text evidence="2">The sequence shown here is derived from an EMBL/GenBank/DDBJ whole genome shotgun (WGS) entry which is preliminary data.</text>
</comment>
<reference evidence="2 3" key="1">
    <citation type="submission" date="2019-09" db="EMBL/GenBank/DDBJ databases">
        <title>Draft genome of the ectomycorrhizal ascomycete Sphaerosporella brunnea.</title>
        <authorList>
            <consortium name="DOE Joint Genome Institute"/>
            <person name="Benucci G.M."/>
            <person name="Marozzi G."/>
            <person name="Antonielli L."/>
            <person name="Sanchez S."/>
            <person name="Marco P."/>
            <person name="Wang X."/>
            <person name="Falini L.B."/>
            <person name="Barry K."/>
            <person name="Haridas S."/>
            <person name="Lipzen A."/>
            <person name="Labutti K."/>
            <person name="Grigoriev I.V."/>
            <person name="Murat C."/>
            <person name="Martin F."/>
            <person name="Albertini E."/>
            <person name="Donnini D."/>
            <person name="Bonito G."/>
        </authorList>
    </citation>
    <scope>NUCLEOTIDE SEQUENCE [LARGE SCALE GENOMIC DNA]</scope>
    <source>
        <strain evidence="2 3">Sb_GMNB300</strain>
    </source>
</reference>
<dbReference type="EMBL" id="VXIS01000144">
    <property type="protein sequence ID" value="KAA8901455.1"/>
    <property type="molecule type" value="Genomic_DNA"/>
</dbReference>
<proteinExistence type="predicted"/>
<name>A0A5J5ES52_9PEZI</name>
<sequence length="81" mass="9262">MCCLVLSLALLGRHGGMNIFFLCFYVGSFVFIFLRVLVVRLLLLLLLCYYQALSISCFLRAKEKGEYPGVCCSVFCFRFRG</sequence>
<evidence type="ECO:0000256" key="1">
    <source>
        <dbReference type="SAM" id="Phobius"/>
    </source>
</evidence>
<gene>
    <name evidence="2" type="ORF">FN846DRAFT_957235</name>
</gene>
<organism evidence="2 3">
    <name type="scientific">Sphaerosporella brunnea</name>
    <dbReference type="NCBI Taxonomy" id="1250544"/>
    <lineage>
        <taxon>Eukaryota</taxon>
        <taxon>Fungi</taxon>
        <taxon>Dikarya</taxon>
        <taxon>Ascomycota</taxon>
        <taxon>Pezizomycotina</taxon>
        <taxon>Pezizomycetes</taxon>
        <taxon>Pezizales</taxon>
        <taxon>Pyronemataceae</taxon>
        <taxon>Sphaerosporella</taxon>
    </lineage>
</organism>
<keyword evidence="3" id="KW-1185">Reference proteome</keyword>
<feature type="transmembrane region" description="Helical" evidence="1">
    <location>
        <begin position="25"/>
        <end position="50"/>
    </location>
</feature>
<dbReference type="InParanoid" id="A0A5J5ES52"/>